<keyword evidence="4" id="KW-1185">Reference proteome</keyword>
<reference evidence="3" key="3">
    <citation type="submission" date="2022-06" db="UniProtKB">
        <authorList>
            <consortium name="EnsemblMetazoa"/>
        </authorList>
    </citation>
    <scope>IDENTIFICATION</scope>
</reference>
<dbReference type="EMBL" id="WVUK01000062">
    <property type="protein sequence ID" value="KAF7490085.1"/>
    <property type="molecule type" value="Genomic_DNA"/>
</dbReference>
<dbReference type="PANTHER" id="PTHR39299:SF1">
    <property type="entry name" value="TRANSMEMBRANE PROTEIN"/>
    <property type="match status" value="1"/>
</dbReference>
<dbReference type="Proteomes" id="UP000070412">
    <property type="component" value="Unassembled WGS sequence"/>
</dbReference>
<gene>
    <name evidence="2" type="ORF">SSS_3904</name>
</gene>
<evidence type="ECO:0000313" key="3">
    <source>
        <dbReference type="EnsemblMetazoa" id="KAF7490085.1"/>
    </source>
</evidence>
<feature type="transmembrane region" description="Helical" evidence="1">
    <location>
        <begin position="119"/>
        <end position="140"/>
    </location>
</feature>
<dbReference type="OrthoDB" id="6421476at2759"/>
<sequence length="154" mass="17262">MKSMIESNQLMSSPFVVNITILLICAISISFLFYGIFCFRQNEICLFLIAMSLCCFYIAIEFAFTIEYGESPVKLIRLCIALSLTSILLVSSKTIAIYSQEYSIIGVSPALLSMYKSQCFFLILLKFDLLCAVSFLFFWANFAPPISGSLSIAQ</sequence>
<feature type="transmembrane region" description="Helical" evidence="1">
    <location>
        <begin position="15"/>
        <end position="37"/>
    </location>
</feature>
<keyword evidence="1" id="KW-0472">Membrane</keyword>
<dbReference type="EnsemblMetazoa" id="SSS_3904s_mrna">
    <property type="protein sequence ID" value="KAF7490085.1"/>
    <property type="gene ID" value="SSS_3904"/>
</dbReference>
<proteinExistence type="predicted"/>
<feature type="transmembrane region" description="Helical" evidence="1">
    <location>
        <begin position="75"/>
        <end position="98"/>
    </location>
</feature>
<feature type="transmembrane region" description="Helical" evidence="1">
    <location>
        <begin position="44"/>
        <end position="63"/>
    </location>
</feature>
<protein>
    <submittedName>
        <fullName evidence="2 3">Uncharacterized protein</fullName>
    </submittedName>
</protein>
<evidence type="ECO:0000313" key="4">
    <source>
        <dbReference type="Proteomes" id="UP000070412"/>
    </source>
</evidence>
<keyword evidence="1" id="KW-0812">Transmembrane</keyword>
<reference evidence="4" key="1">
    <citation type="journal article" date="2020" name="PLoS Negl. Trop. Dis.">
        <title>High-quality nuclear genome for Sarcoptes scabiei-A critical resource for a neglected parasite.</title>
        <authorList>
            <person name="Korhonen P.K."/>
            <person name="Gasser R.B."/>
            <person name="Ma G."/>
            <person name="Wang T."/>
            <person name="Stroehlein A.J."/>
            <person name="Young N.D."/>
            <person name="Ang C.S."/>
            <person name="Fernando D.D."/>
            <person name="Lu H.C."/>
            <person name="Taylor S."/>
            <person name="Reynolds S.L."/>
            <person name="Mofiz E."/>
            <person name="Najaraj S.H."/>
            <person name="Gowda H."/>
            <person name="Madugundu A."/>
            <person name="Renuse S."/>
            <person name="Holt D."/>
            <person name="Pandey A."/>
            <person name="Papenfuss A.T."/>
            <person name="Fischer K."/>
        </authorList>
    </citation>
    <scope>NUCLEOTIDE SEQUENCE [LARGE SCALE GENOMIC DNA]</scope>
</reference>
<evidence type="ECO:0000313" key="2">
    <source>
        <dbReference type="EMBL" id="KAF7490085.1"/>
    </source>
</evidence>
<reference evidence="2" key="2">
    <citation type="submission" date="2020-01" db="EMBL/GenBank/DDBJ databases">
        <authorList>
            <person name="Korhonen P.K.K."/>
            <person name="Guangxu M.G."/>
            <person name="Wang T.W."/>
            <person name="Stroehlein A.J.S."/>
            <person name="Young N.D."/>
            <person name="Ang C.-S.A."/>
            <person name="Fernando D.W.F."/>
            <person name="Lu H.L."/>
            <person name="Taylor S.T."/>
            <person name="Ehtesham M.E.M."/>
            <person name="Najaraj S.H.N."/>
            <person name="Harsha G.H.G."/>
            <person name="Madugundu A.M."/>
            <person name="Renuse S.R."/>
            <person name="Holt D.H."/>
            <person name="Pandey A.P."/>
            <person name="Papenfuss A.P."/>
            <person name="Gasser R.B.G."/>
            <person name="Fischer K.F."/>
        </authorList>
    </citation>
    <scope>NUCLEOTIDE SEQUENCE</scope>
    <source>
        <strain evidence="2">SSS_KF_BRIS2020</strain>
    </source>
</reference>
<keyword evidence="1" id="KW-1133">Transmembrane helix</keyword>
<dbReference type="AlphaFoldDB" id="A0A834R5H6"/>
<dbReference type="PANTHER" id="PTHR39299">
    <property type="entry name" value="TRANSMEMBRANE PROTEIN"/>
    <property type="match status" value="1"/>
</dbReference>
<organism evidence="2">
    <name type="scientific">Sarcoptes scabiei</name>
    <name type="common">Itch mite</name>
    <name type="synonym">Acarus scabiei</name>
    <dbReference type="NCBI Taxonomy" id="52283"/>
    <lineage>
        <taxon>Eukaryota</taxon>
        <taxon>Metazoa</taxon>
        <taxon>Ecdysozoa</taxon>
        <taxon>Arthropoda</taxon>
        <taxon>Chelicerata</taxon>
        <taxon>Arachnida</taxon>
        <taxon>Acari</taxon>
        <taxon>Acariformes</taxon>
        <taxon>Sarcoptiformes</taxon>
        <taxon>Astigmata</taxon>
        <taxon>Psoroptidia</taxon>
        <taxon>Sarcoptoidea</taxon>
        <taxon>Sarcoptidae</taxon>
        <taxon>Sarcoptinae</taxon>
        <taxon>Sarcoptes</taxon>
    </lineage>
</organism>
<name>A0A834R5H6_SARSC</name>
<accession>A0A834R5H6</accession>
<evidence type="ECO:0000256" key="1">
    <source>
        <dbReference type="SAM" id="Phobius"/>
    </source>
</evidence>